<keyword evidence="1" id="KW-0732">Signal</keyword>
<evidence type="ECO:0000313" key="3">
    <source>
        <dbReference type="Proteomes" id="UP000198757"/>
    </source>
</evidence>
<evidence type="ECO:0000313" key="2">
    <source>
        <dbReference type="EMBL" id="SDD65948.1"/>
    </source>
</evidence>
<gene>
    <name evidence="2" type="ORF">SAMN04487894_111153</name>
</gene>
<accession>A0A1G6WJG7</accession>
<protein>
    <recommendedName>
        <fullName evidence="4">DUF3124 domain-containing protein</fullName>
    </recommendedName>
</protein>
<dbReference type="Proteomes" id="UP000198757">
    <property type="component" value="Unassembled WGS sequence"/>
</dbReference>
<keyword evidence="3" id="KW-1185">Reference proteome</keyword>
<proteinExistence type="predicted"/>
<reference evidence="3" key="1">
    <citation type="submission" date="2016-10" db="EMBL/GenBank/DDBJ databases">
        <authorList>
            <person name="Varghese N."/>
            <person name="Submissions S."/>
        </authorList>
    </citation>
    <scope>NUCLEOTIDE SEQUENCE [LARGE SCALE GENOMIC DNA]</scope>
    <source>
        <strain evidence="3">DSM 25811 / CCM 8410 / LMG 26954 / E90</strain>
    </source>
</reference>
<dbReference type="EMBL" id="FMZO01000011">
    <property type="protein sequence ID" value="SDD65948.1"/>
    <property type="molecule type" value="Genomic_DNA"/>
</dbReference>
<organism evidence="2 3">
    <name type="scientific">Niabella drilacis (strain DSM 25811 / CCM 8410 / CCUG 62505 / LMG 26954 / E90)</name>
    <dbReference type="NCBI Taxonomy" id="1285928"/>
    <lineage>
        <taxon>Bacteria</taxon>
        <taxon>Pseudomonadati</taxon>
        <taxon>Bacteroidota</taxon>
        <taxon>Chitinophagia</taxon>
        <taxon>Chitinophagales</taxon>
        <taxon>Chitinophagaceae</taxon>
        <taxon>Niabella</taxon>
    </lineage>
</organism>
<name>A0A1G6WJG7_NIADE</name>
<dbReference type="AlphaFoldDB" id="A0A1G6WJG7"/>
<sequence length="179" mass="19876">MKKILSFSLCFICAATIANAQAKQNNKPSERKENTNIYKSNIPLNTSTIIGVFTIPKSVGSLGSTTDFMSYVKSRAMLISYKMENGQLTDRKEIPIANITVDNTTRANLPNYTFTYQIKAIVPYNQPIDVAFYTVDWSLSSGKCLFLSKTDQNEYATFSASNKTHTGFDFSGSASLHPH</sequence>
<evidence type="ECO:0008006" key="4">
    <source>
        <dbReference type="Google" id="ProtNLM"/>
    </source>
</evidence>
<dbReference type="RefSeq" id="WP_143019842.1">
    <property type="nucleotide sequence ID" value="NZ_FMZO01000011.1"/>
</dbReference>
<evidence type="ECO:0000256" key="1">
    <source>
        <dbReference type="SAM" id="SignalP"/>
    </source>
</evidence>
<feature type="signal peptide" evidence="1">
    <location>
        <begin position="1"/>
        <end position="20"/>
    </location>
</feature>
<feature type="chain" id="PRO_5011643434" description="DUF3124 domain-containing protein" evidence="1">
    <location>
        <begin position="21"/>
        <end position="179"/>
    </location>
</feature>
<dbReference type="STRING" id="1285928.SAMN04487894_111153"/>